<dbReference type="EMBL" id="UINC01093456">
    <property type="protein sequence ID" value="SVC47892.1"/>
    <property type="molecule type" value="Genomic_DNA"/>
</dbReference>
<dbReference type="InterPro" id="IPR012912">
    <property type="entry name" value="Plasmid_pRiA4b_Orf3-like"/>
</dbReference>
<dbReference type="SUPFAM" id="SSF159941">
    <property type="entry name" value="MM3350-like"/>
    <property type="match status" value="1"/>
</dbReference>
<accession>A0A382MKG6</accession>
<sequence length="121" mass="14280">MIYRLRVILDNDTEDDIFRDIEINKKDALVEFHKSIITSFGFSNNEIASFYLSDNQWNQGEEISLFSFEDQDNKLMSDVLINDVINNQNNKLIYVYDFLHMWTFLIELVEVAEGIKGIDYP</sequence>
<evidence type="ECO:0000259" key="1">
    <source>
        <dbReference type="Pfam" id="PF07929"/>
    </source>
</evidence>
<dbReference type="Pfam" id="PF07929">
    <property type="entry name" value="PRiA4_ORF3"/>
    <property type="match status" value="1"/>
</dbReference>
<reference evidence="2" key="1">
    <citation type="submission" date="2018-05" db="EMBL/GenBank/DDBJ databases">
        <authorList>
            <person name="Lanie J.A."/>
            <person name="Ng W.-L."/>
            <person name="Kazmierczak K.M."/>
            <person name="Andrzejewski T.M."/>
            <person name="Davidsen T.M."/>
            <person name="Wayne K.J."/>
            <person name="Tettelin H."/>
            <person name="Glass J.I."/>
            <person name="Rusch D."/>
            <person name="Podicherti R."/>
            <person name="Tsui H.-C.T."/>
            <person name="Winkler M.E."/>
        </authorList>
    </citation>
    <scope>NUCLEOTIDE SEQUENCE</scope>
</reference>
<feature type="domain" description="Plasmid pRiA4b Orf3-like" evidence="1">
    <location>
        <begin position="2"/>
        <end position="121"/>
    </location>
</feature>
<evidence type="ECO:0000313" key="2">
    <source>
        <dbReference type="EMBL" id="SVC47892.1"/>
    </source>
</evidence>
<name>A0A382MKG6_9ZZZZ</name>
<feature type="non-terminal residue" evidence="2">
    <location>
        <position position="121"/>
    </location>
</feature>
<dbReference type="InterPro" id="IPR024047">
    <property type="entry name" value="MM3350-like_sf"/>
</dbReference>
<gene>
    <name evidence="2" type="ORF">METZ01_LOCUS300746</name>
</gene>
<dbReference type="AlphaFoldDB" id="A0A382MKG6"/>
<dbReference type="Gene3D" id="3.10.290.30">
    <property type="entry name" value="MM3350-like"/>
    <property type="match status" value="1"/>
</dbReference>
<organism evidence="2">
    <name type="scientific">marine metagenome</name>
    <dbReference type="NCBI Taxonomy" id="408172"/>
    <lineage>
        <taxon>unclassified sequences</taxon>
        <taxon>metagenomes</taxon>
        <taxon>ecological metagenomes</taxon>
    </lineage>
</organism>
<proteinExistence type="predicted"/>
<protein>
    <recommendedName>
        <fullName evidence="1">Plasmid pRiA4b Orf3-like domain-containing protein</fullName>
    </recommendedName>
</protein>